<organism evidence="1 2">
    <name type="scientific">Pedobacter suwonensis</name>
    <dbReference type="NCBI Taxonomy" id="332999"/>
    <lineage>
        <taxon>Bacteria</taxon>
        <taxon>Pseudomonadati</taxon>
        <taxon>Bacteroidota</taxon>
        <taxon>Sphingobacteriia</taxon>
        <taxon>Sphingobacteriales</taxon>
        <taxon>Sphingobacteriaceae</taxon>
        <taxon>Pedobacter</taxon>
    </lineage>
</organism>
<name>A0A1I0TD76_9SPHI</name>
<protein>
    <submittedName>
        <fullName evidence="1">Uncharacterized protein</fullName>
    </submittedName>
</protein>
<dbReference type="STRING" id="332999.SAMN04488511_108182"/>
<gene>
    <name evidence="1" type="ORF">SAMN04488511_108182</name>
</gene>
<reference evidence="2" key="1">
    <citation type="submission" date="2016-10" db="EMBL/GenBank/DDBJ databases">
        <authorList>
            <person name="Varghese N."/>
            <person name="Submissions S."/>
        </authorList>
    </citation>
    <scope>NUCLEOTIDE SEQUENCE [LARGE SCALE GENOMIC DNA]</scope>
    <source>
        <strain evidence="2">DSM 18130</strain>
    </source>
</reference>
<keyword evidence="2" id="KW-1185">Reference proteome</keyword>
<dbReference type="RefSeq" id="WP_159435234.1">
    <property type="nucleotide sequence ID" value="NZ_FOJM01000008.1"/>
</dbReference>
<accession>A0A1I0TD76</accession>
<dbReference type="EMBL" id="FOJM01000008">
    <property type="protein sequence ID" value="SFA49689.1"/>
    <property type="molecule type" value="Genomic_DNA"/>
</dbReference>
<dbReference type="Proteomes" id="UP000198836">
    <property type="component" value="Unassembled WGS sequence"/>
</dbReference>
<evidence type="ECO:0000313" key="2">
    <source>
        <dbReference type="Proteomes" id="UP000198836"/>
    </source>
</evidence>
<evidence type="ECO:0000313" key="1">
    <source>
        <dbReference type="EMBL" id="SFA49689.1"/>
    </source>
</evidence>
<proteinExistence type="predicted"/>
<sequence length="53" mass="6032">MSGQRKYIAVENNYQSGKVFGLAYAHKDHPKSPFIKVESFLSKSYALKPGNWI</sequence>
<dbReference type="AlphaFoldDB" id="A0A1I0TD76"/>